<dbReference type="EMBL" id="FQWV01000002">
    <property type="protein sequence ID" value="SHG77313.1"/>
    <property type="molecule type" value="Genomic_DNA"/>
</dbReference>
<evidence type="ECO:0000256" key="1">
    <source>
        <dbReference type="SAM" id="MobiDB-lite"/>
    </source>
</evidence>
<feature type="region of interest" description="Disordered" evidence="1">
    <location>
        <begin position="33"/>
        <end position="135"/>
    </location>
</feature>
<protein>
    <submittedName>
        <fullName evidence="2">Uncharacterized protein</fullName>
    </submittedName>
</protein>
<feature type="compositionally biased region" description="Basic residues" evidence="1">
    <location>
        <begin position="124"/>
        <end position="135"/>
    </location>
</feature>
<proteinExistence type="predicted"/>
<dbReference type="Proteomes" id="UP000184357">
    <property type="component" value="Unassembled WGS sequence"/>
</dbReference>
<feature type="compositionally biased region" description="Low complexity" evidence="1">
    <location>
        <begin position="36"/>
        <end position="50"/>
    </location>
</feature>
<reference evidence="2 3" key="1">
    <citation type="submission" date="2016-11" db="EMBL/GenBank/DDBJ databases">
        <authorList>
            <person name="Jaros S."/>
            <person name="Januszkiewicz K."/>
            <person name="Wedrychowicz H."/>
        </authorList>
    </citation>
    <scope>NUCLEOTIDE SEQUENCE [LARGE SCALE GENOMIC DNA]</scope>
    <source>
        <strain evidence="2 3">DSM 9297</strain>
    </source>
</reference>
<accession>A0A1M5MKL7</accession>
<dbReference type="STRING" id="43928.SAMN05443636_1031"/>
<organism evidence="2 3">
    <name type="scientific">Halobaculum gomorrense</name>
    <dbReference type="NCBI Taxonomy" id="43928"/>
    <lineage>
        <taxon>Archaea</taxon>
        <taxon>Methanobacteriati</taxon>
        <taxon>Methanobacteriota</taxon>
        <taxon>Stenosarchaea group</taxon>
        <taxon>Halobacteria</taxon>
        <taxon>Halobacteriales</taxon>
        <taxon>Haloferacaceae</taxon>
        <taxon>Halobaculum</taxon>
    </lineage>
</organism>
<sequence>MTLEDVRQRRAMLAVVLSLLMIGNVGAVVTFGSGVTTPDAGSTAATDAASNVTHGSESIGEADSGAGPSSSAVSTPGRTDARGLSQTGPLRGTINVGDAATKFVGASHEVRRGEPRSSSGRGTIRSRTRPAVRLI</sequence>
<feature type="compositionally biased region" description="Polar residues" evidence="1">
    <location>
        <begin position="67"/>
        <end position="77"/>
    </location>
</feature>
<evidence type="ECO:0000313" key="2">
    <source>
        <dbReference type="EMBL" id="SHG77313.1"/>
    </source>
</evidence>
<name>A0A1M5MKL7_9EURY</name>
<gene>
    <name evidence="2" type="ORF">SAMN05443636_1031</name>
</gene>
<evidence type="ECO:0000313" key="3">
    <source>
        <dbReference type="Proteomes" id="UP000184357"/>
    </source>
</evidence>
<keyword evidence="3" id="KW-1185">Reference proteome</keyword>
<dbReference type="AlphaFoldDB" id="A0A1M5MKL7"/>